<evidence type="ECO:0000313" key="1">
    <source>
        <dbReference type="EMBL" id="CAL1283014.1"/>
    </source>
</evidence>
<evidence type="ECO:0000313" key="2">
    <source>
        <dbReference type="Proteomes" id="UP001497382"/>
    </source>
</evidence>
<sequence length="79" mass="9438">MSKSRYLKMFWVEFYSFKFCSILPRGLIIKKSLIPLQVVRKCALPLQAYHAFQEYELCIQFMKIRSNHCSIFRKSPKDG</sequence>
<keyword evidence="2" id="KW-1185">Reference proteome</keyword>
<proteinExistence type="predicted"/>
<dbReference type="EMBL" id="CAXIEN010000162">
    <property type="protein sequence ID" value="CAL1283014.1"/>
    <property type="molecule type" value="Genomic_DNA"/>
</dbReference>
<gene>
    <name evidence="1" type="ORF">LARSCL_LOCUS12348</name>
</gene>
<comment type="caution">
    <text evidence="1">The sequence shown here is derived from an EMBL/GenBank/DDBJ whole genome shotgun (WGS) entry which is preliminary data.</text>
</comment>
<dbReference type="Proteomes" id="UP001497382">
    <property type="component" value="Unassembled WGS sequence"/>
</dbReference>
<name>A0AAV2AG53_9ARAC</name>
<organism evidence="1 2">
    <name type="scientific">Larinioides sclopetarius</name>
    <dbReference type="NCBI Taxonomy" id="280406"/>
    <lineage>
        <taxon>Eukaryota</taxon>
        <taxon>Metazoa</taxon>
        <taxon>Ecdysozoa</taxon>
        <taxon>Arthropoda</taxon>
        <taxon>Chelicerata</taxon>
        <taxon>Arachnida</taxon>
        <taxon>Araneae</taxon>
        <taxon>Araneomorphae</taxon>
        <taxon>Entelegynae</taxon>
        <taxon>Araneoidea</taxon>
        <taxon>Araneidae</taxon>
        <taxon>Larinioides</taxon>
    </lineage>
</organism>
<protein>
    <submittedName>
        <fullName evidence="1">Uncharacterized protein</fullName>
    </submittedName>
</protein>
<dbReference type="AlphaFoldDB" id="A0AAV2AG53"/>
<accession>A0AAV2AG53</accession>
<reference evidence="1 2" key="1">
    <citation type="submission" date="2024-04" db="EMBL/GenBank/DDBJ databases">
        <authorList>
            <person name="Rising A."/>
            <person name="Reimegard J."/>
            <person name="Sonavane S."/>
            <person name="Akerstrom W."/>
            <person name="Nylinder S."/>
            <person name="Hedman E."/>
            <person name="Kallberg Y."/>
        </authorList>
    </citation>
    <scope>NUCLEOTIDE SEQUENCE [LARGE SCALE GENOMIC DNA]</scope>
</reference>